<dbReference type="InterPro" id="IPR014998">
    <property type="entry name" value="DUF1848"/>
</dbReference>
<gene>
    <name evidence="1" type="ORF">NPD5_4209</name>
</gene>
<protein>
    <recommendedName>
        <fullName evidence="3">DUF1848 domain-containing protein</fullName>
    </recommendedName>
</protein>
<evidence type="ECO:0000313" key="1">
    <source>
        <dbReference type="EMBL" id="APH13660.1"/>
    </source>
</evidence>
<evidence type="ECO:0008006" key="3">
    <source>
        <dbReference type="Google" id="ProtNLM"/>
    </source>
</evidence>
<reference evidence="1 2" key="1">
    <citation type="submission" date="2015-11" db="EMBL/GenBank/DDBJ databases">
        <authorList>
            <person name="Hill K.K."/>
            <person name="Shirey T.B."/>
            <person name="Raphael B."/>
            <person name="Daligault H.E."/>
            <person name="Davenport K.W."/>
            <person name="Bruce D.C."/>
            <person name="Foley B.T."/>
            <person name="Johnson S.L."/>
        </authorList>
    </citation>
    <scope>NUCLEOTIDE SEQUENCE [LARGE SCALE GENOMIC DNA]</scope>
    <source>
        <strain evidence="1 2">CDC_1632</strain>
    </source>
</reference>
<sequence length="310" mass="36902">MILSVSRRTDIPAFYSEWFFNRIKEGFVLVRNPFNAKQISKINLSPKVIDCIVFWTKNPKKMIKRLDEIKEYNYYFQFTLNSYDKTLEKNVPEKKYLIYTFIELSQKIGKDKVIWRYDPIILTDKFTKEYHYKWFEYLAKRLNPYTNKCIISFLDLYKKTERNLRKINILPLKKDDMIDLADKFSKIASKYNLIIETCSEEIELSKFNINHGKCIDDKLISHITGEKLSIDKDPNQREICGCVKSIDIGAYNTCNHDCLYCYANFNREIVEKNLLKHNKKSLLLFGDLNGDEQIIDRKMKSYRVGQISFL</sequence>
<proteinExistence type="predicted"/>
<dbReference type="RefSeq" id="WP_072587212.1">
    <property type="nucleotide sequence ID" value="NZ_CP013243.1"/>
</dbReference>
<organism evidence="1 2">
    <name type="scientific">Clostridium sporogenes</name>
    <dbReference type="NCBI Taxonomy" id="1509"/>
    <lineage>
        <taxon>Bacteria</taxon>
        <taxon>Bacillati</taxon>
        <taxon>Bacillota</taxon>
        <taxon>Clostridia</taxon>
        <taxon>Eubacteriales</taxon>
        <taxon>Clostridiaceae</taxon>
        <taxon>Clostridium</taxon>
    </lineage>
</organism>
<evidence type="ECO:0000313" key="2">
    <source>
        <dbReference type="Proteomes" id="UP000182204"/>
    </source>
</evidence>
<dbReference type="EMBL" id="CP013243">
    <property type="protein sequence ID" value="APH13660.1"/>
    <property type="molecule type" value="Genomic_DNA"/>
</dbReference>
<accession>A0A1L3NC02</accession>
<dbReference type="Pfam" id="PF08902">
    <property type="entry name" value="DUF1848"/>
    <property type="match status" value="1"/>
</dbReference>
<name>A0A1L3NC02_CLOSG</name>
<dbReference type="AlphaFoldDB" id="A0A1L3NC02"/>
<dbReference type="Proteomes" id="UP000182204">
    <property type="component" value="Chromosome"/>
</dbReference>